<proteinExistence type="predicted"/>
<feature type="signal peptide" evidence="1">
    <location>
        <begin position="1"/>
        <end position="21"/>
    </location>
</feature>
<protein>
    <recommendedName>
        <fullName evidence="4">Embryo surrounding factor 1 brassicaceae domain-containing protein</fullName>
    </recommendedName>
</protein>
<comment type="caution">
    <text evidence="2">The sequence shown here is derived from an EMBL/GenBank/DDBJ whole genome shotgun (WGS) entry which is preliminary data.</text>
</comment>
<evidence type="ECO:0000313" key="2">
    <source>
        <dbReference type="EMBL" id="OEL31906.1"/>
    </source>
</evidence>
<gene>
    <name evidence="2" type="ORF">BAE44_0007075</name>
</gene>
<keyword evidence="1" id="KW-0732">Signal</keyword>
<feature type="chain" id="PRO_5009188767" description="Embryo surrounding factor 1 brassicaceae domain-containing protein" evidence="1">
    <location>
        <begin position="22"/>
        <end position="105"/>
    </location>
</feature>
<evidence type="ECO:0000256" key="1">
    <source>
        <dbReference type="SAM" id="SignalP"/>
    </source>
</evidence>
<accession>A0A1E5W3B8</accession>
<dbReference type="Proteomes" id="UP000095767">
    <property type="component" value="Unassembled WGS sequence"/>
</dbReference>
<dbReference type="PROSITE" id="PS51257">
    <property type="entry name" value="PROKAR_LIPOPROTEIN"/>
    <property type="match status" value="1"/>
</dbReference>
<sequence>MDAKVMAVLFAMMFLACLVSSAECGSDAKRSTGGGHRRQPDMEEMTASIKLTLKLCFRYSCGSHWRPCYCCALLPNTPCYYEQQRCWDICPNPPQASAQPHRPWR</sequence>
<dbReference type="AlphaFoldDB" id="A0A1E5W3B8"/>
<organism evidence="2 3">
    <name type="scientific">Dichanthelium oligosanthes</name>
    <dbReference type="NCBI Taxonomy" id="888268"/>
    <lineage>
        <taxon>Eukaryota</taxon>
        <taxon>Viridiplantae</taxon>
        <taxon>Streptophyta</taxon>
        <taxon>Embryophyta</taxon>
        <taxon>Tracheophyta</taxon>
        <taxon>Spermatophyta</taxon>
        <taxon>Magnoliopsida</taxon>
        <taxon>Liliopsida</taxon>
        <taxon>Poales</taxon>
        <taxon>Poaceae</taxon>
        <taxon>PACMAD clade</taxon>
        <taxon>Panicoideae</taxon>
        <taxon>Panicodae</taxon>
        <taxon>Paniceae</taxon>
        <taxon>Dichantheliinae</taxon>
        <taxon>Dichanthelium</taxon>
    </lineage>
</organism>
<dbReference type="OrthoDB" id="714029at2759"/>
<evidence type="ECO:0008006" key="4">
    <source>
        <dbReference type="Google" id="ProtNLM"/>
    </source>
</evidence>
<dbReference type="EMBL" id="LWDX02022556">
    <property type="protein sequence ID" value="OEL31906.1"/>
    <property type="molecule type" value="Genomic_DNA"/>
</dbReference>
<name>A0A1E5W3B8_9POAL</name>
<evidence type="ECO:0000313" key="3">
    <source>
        <dbReference type="Proteomes" id="UP000095767"/>
    </source>
</evidence>
<reference evidence="2 3" key="1">
    <citation type="submission" date="2016-09" db="EMBL/GenBank/DDBJ databases">
        <title>The draft genome of Dichanthelium oligosanthes: A C3 panicoid grass species.</title>
        <authorList>
            <person name="Studer A.J."/>
            <person name="Schnable J.C."/>
            <person name="Brutnell T.P."/>
        </authorList>
    </citation>
    <scope>NUCLEOTIDE SEQUENCE [LARGE SCALE GENOMIC DNA]</scope>
    <source>
        <strain evidence="3">cv. Kellogg 1175</strain>
        <tissue evidence="2">Leaf</tissue>
    </source>
</reference>
<keyword evidence="3" id="KW-1185">Reference proteome</keyword>